<dbReference type="Proteomes" id="UP001152523">
    <property type="component" value="Unassembled WGS sequence"/>
</dbReference>
<evidence type="ECO:0000256" key="1">
    <source>
        <dbReference type="SAM" id="MobiDB-lite"/>
    </source>
</evidence>
<protein>
    <submittedName>
        <fullName evidence="2">Uncharacterized protein</fullName>
    </submittedName>
</protein>
<dbReference type="EMBL" id="CAMAPF010000128">
    <property type="protein sequence ID" value="CAH9104896.1"/>
    <property type="molecule type" value="Genomic_DNA"/>
</dbReference>
<gene>
    <name evidence="2" type="ORF">CEPIT_LOCUS16954</name>
</gene>
<comment type="caution">
    <text evidence="2">The sequence shown here is derived from an EMBL/GenBank/DDBJ whole genome shotgun (WGS) entry which is preliminary data.</text>
</comment>
<organism evidence="2 3">
    <name type="scientific">Cuscuta epithymum</name>
    <dbReference type="NCBI Taxonomy" id="186058"/>
    <lineage>
        <taxon>Eukaryota</taxon>
        <taxon>Viridiplantae</taxon>
        <taxon>Streptophyta</taxon>
        <taxon>Embryophyta</taxon>
        <taxon>Tracheophyta</taxon>
        <taxon>Spermatophyta</taxon>
        <taxon>Magnoliopsida</taxon>
        <taxon>eudicotyledons</taxon>
        <taxon>Gunneridae</taxon>
        <taxon>Pentapetalae</taxon>
        <taxon>asterids</taxon>
        <taxon>lamiids</taxon>
        <taxon>Solanales</taxon>
        <taxon>Convolvulaceae</taxon>
        <taxon>Cuscuteae</taxon>
        <taxon>Cuscuta</taxon>
        <taxon>Cuscuta subgen. Cuscuta</taxon>
    </lineage>
</organism>
<reference evidence="2" key="1">
    <citation type="submission" date="2022-07" db="EMBL/GenBank/DDBJ databases">
        <authorList>
            <person name="Macas J."/>
            <person name="Novak P."/>
            <person name="Neumann P."/>
        </authorList>
    </citation>
    <scope>NUCLEOTIDE SEQUENCE</scope>
</reference>
<dbReference type="AlphaFoldDB" id="A0AAV0DRQ8"/>
<evidence type="ECO:0000313" key="3">
    <source>
        <dbReference type="Proteomes" id="UP001152523"/>
    </source>
</evidence>
<evidence type="ECO:0000313" key="2">
    <source>
        <dbReference type="EMBL" id="CAH9104896.1"/>
    </source>
</evidence>
<keyword evidence="3" id="KW-1185">Reference proteome</keyword>
<name>A0AAV0DRQ8_9ASTE</name>
<proteinExistence type="predicted"/>
<accession>A0AAV0DRQ8</accession>
<sequence>MDHSETAKMINLFSSSAQPYACPYHHHKPTTKSSCSIPQYRYNAHLPYDGGKLHNAPTSEVLLQKDANAFSEQKRWSSLFKNDTSAYMVSKYERLKIASSHPTSPLTEHYNGGELESCTPLPTTKT</sequence>
<feature type="region of interest" description="Disordered" evidence="1">
    <location>
        <begin position="101"/>
        <end position="126"/>
    </location>
</feature>